<comment type="activity regulation">
    <text evidence="12">Activated by a monovalent cation that binds near, but not in, the active site. The most likely occupant of the site in vivo is potassium. Ion binding induces a conformational change that may alter substrate affinity.</text>
</comment>
<comment type="similarity">
    <text evidence="1">Belongs to the carbohydrate kinase pfkB family.</text>
</comment>
<reference evidence="14" key="1">
    <citation type="submission" date="2021-11" db="EMBL/GenBank/DDBJ databases">
        <title>The complete genome of Massilia sp sp. G4R7.</title>
        <authorList>
            <person name="Liu L."/>
            <person name="Yue J."/>
            <person name="Yuan J."/>
            <person name="Yang F."/>
            <person name="Li L."/>
        </authorList>
    </citation>
    <scope>NUCLEOTIDE SEQUENCE</scope>
    <source>
        <strain evidence="14">G4R7</strain>
    </source>
</reference>
<comment type="cofactor">
    <cofactor evidence="12">
        <name>Mg(2+)</name>
        <dbReference type="ChEBI" id="CHEBI:18420"/>
    </cofactor>
    <text evidence="12">Requires a divalent cation, most likely magnesium in vivo, as an electrophilic catalyst to aid phosphoryl group transfer. It is the chelate of the metal and the nucleotide that is the actual substrate.</text>
</comment>
<keyword evidence="10 12" id="KW-0630">Potassium</keyword>
<keyword evidence="7 12" id="KW-0418">Kinase</keyword>
<keyword evidence="6 12" id="KW-0547">Nucleotide-binding</keyword>
<proteinExistence type="inferred from homology"/>
<dbReference type="NCBIfam" id="TIGR02152">
    <property type="entry name" value="D_ribokin_bact"/>
    <property type="match status" value="1"/>
</dbReference>
<dbReference type="PANTHER" id="PTHR10584:SF166">
    <property type="entry name" value="RIBOKINASE"/>
    <property type="match status" value="1"/>
</dbReference>
<dbReference type="PRINTS" id="PR00990">
    <property type="entry name" value="RIBOKINASE"/>
</dbReference>
<comment type="function">
    <text evidence="12">Catalyzes the phosphorylation of ribose at O-5 in a reaction requiring ATP and magnesium. The resulting D-ribose-5-phosphate can then be used either for sythesis of nucleotides, histidine, and tryptophan, or as a component of the pentose phosphate pathway.</text>
</comment>
<evidence type="ECO:0000259" key="13">
    <source>
        <dbReference type="Pfam" id="PF00294"/>
    </source>
</evidence>
<dbReference type="SUPFAM" id="SSF53613">
    <property type="entry name" value="Ribokinase-like"/>
    <property type="match status" value="1"/>
</dbReference>
<feature type="domain" description="Carbohydrate kinase PfkB" evidence="13">
    <location>
        <begin position="15"/>
        <end position="307"/>
    </location>
</feature>
<dbReference type="InterPro" id="IPR011611">
    <property type="entry name" value="PfkB_dom"/>
</dbReference>
<dbReference type="InterPro" id="IPR011877">
    <property type="entry name" value="Ribokinase"/>
</dbReference>
<feature type="binding site" evidence="12">
    <location>
        <position position="196"/>
    </location>
    <ligand>
        <name>ATP</name>
        <dbReference type="ChEBI" id="CHEBI:30616"/>
    </ligand>
</feature>
<feature type="binding site" evidence="12">
    <location>
        <position position="264"/>
    </location>
    <ligand>
        <name>substrate</name>
    </ligand>
</feature>
<evidence type="ECO:0000256" key="3">
    <source>
        <dbReference type="ARBA" id="ARBA00016943"/>
    </source>
</evidence>
<dbReference type="PROSITE" id="PS00583">
    <property type="entry name" value="PFKB_KINASES_1"/>
    <property type="match status" value="1"/>
</dbReference>
<dbReference type="EMBL" id="JAJNOC010000003">
    <property type="protein sequence ID" value="MCD2516951.1"/>
    <property type="molecule type" value="Genomic_DNA"/>
</dbReference>
<evidence type="ECO:0000256" key="6">
    <source>
        <dbReference type="ARBA" id="ARBA00022741"/>
    </source>
</evidence>
<feature type="binding site" evidence="12">
    <location>
        <position position="297"/>
    </location>
    <ligand>
        <name>K(+)</name>
        <dbReference type="ChEBI" id="CHEBI:29103"/>
    </ligand>
</feature>
<evidence type="ECO:0000256" key="12">
    <source>
        <dbReference type="HAMAP-Rule" id="MF_01987"/>
    </source>
</evidence>
<dbReference type="Gene3D" id="3.40.1190.20">
    <property type="match status" value="1"/>
</dbReference>
<feature type="binding site" evidence="12">
    <location>
        <position position="258"/>
    </location>
    <ligand>
        <name>K(+)</name>
        <dbReference type="ChEBI" id="CHEBI:29103"/>
    </ligand>
</feature>
<keyword evidence="12" id="KW-0963">Cytoplasm</keyword>
<dbReference type="RefSeq" id="WP_231058270.1">
    <property type="nucleotide sequence ID" value="NZ_JAJNOC010000003.1"/>
</dbReference>
<evidence type="ECO:0000256" key="7">
    <source>
        <dbReference type="ARBA" id="ARBA00022777"/>
    </source>
</evidence>
<keyword evidence="4 12" id="KW-0808">Transferase</keyword>
<evidence type="ECO:0000256" key="11">
    <source>
        <dbReference type="ARBA" id="ARBA00023277"/>
    </source>
</evidence>
<protein>
    <recommendedName>
        <fullName evidence="3 12">Ribokinase</fullName>
        <shortName evidence="12">RK</shortName>
        <ecNumber evidence="2 12">2.7.1.15</ecNumber>
    </recommendedName>
</protein>
<gene>
    <name evidence="12 14" type="primary">rbsK</name>
    <name evidence="14" type="ORF">LQ564_11595</name>
</gene>
<feature type="binding site" evidence="12">
    <location>
        <position position="294"/>
    </location>
    <ligand>
        <name>K(+)</name>
        <dbReference type="ChEBI" id="CHEBI:29103"/>
    </ligand>
</feature>
<dbReference type="Proteomes" id="UP001179361">
    <property type="component" value="Unassembled WGS sequence"/>
</dbReference>
<feature type="binding site" evidence="12">
    <location>
        <begin position="23"/>
        <end position="25"/>
    </location>
    <ligand>
        <name>substrate</name>
    </ligand>
</feature>
<sequence length="321" mass="32370">MNSKSTGTLPGVRPRIAVVGSINMDLVFRTPRMPTVGETITGRHFFQTPGGKGANQAVACARQGATVDFVGAVGADLFGQQALAGLAAEGIGTGHIVSSDAAASGVAGIFVADDGANSIVIAPGANDLLSVAQVDAASPAIAAAAFLVCQLESPLDSVRRAIAIARAHGVGVVFNPAPARDLDDALLSQVDYLVVNETEAAQLSGIAVDDPESAVRAAGALRARGAAVVLLTMGDQGVLVSSPDYTRFIPAVQVDAVDTTAAGDTFVGSLTVGLARGHDLGAAVAEAQYAAALTVTRIGAQSAIPTRDEVIHLMTQRRGSP</sequence>
<dbReference type="InterPro" id="IPR029056">
    <property type="entry name" value="Ribokinase-like"/>
</dbReference>
<feature type="active site" description="Proton acceptor" evidence="12">
    <location>
        <position position="264"/>
    </location>
</feature>
<feature type="binding site" evidence="12">
    <location>
        <position position="260"/>
    </location>
    <ligand>
        <name>K(+)</name>
        <dbReference type="ChEBI" id="CHEBI:29103"/>
    </ligand>
</feature>
<feature type="binding site" evidence="12">
    <location>
        <position position="152"/>
    </location>
    <ligand>
        <name>substrate</name>
    </ligand>
</feature>
<comment type="pathway">
    <text evidence="12">Carbohydrate metabolism; D-ribose degradation; D-ribose 5-phosphate from beta-D-ribopyranose: step 2/2.</text>
</comment>
<keyword evidence="11 12" id="KW-0119">Carbohydrate metabolism</keyword>
<comment type="catalytic activity">
    <reaction evidence="12">
        <text>D-ribose + ATP = D-ribose 5-phosphate + ADP + H(+)</text>
        <dbReference type="Rhea" id="RHEA:13697"/>
        <dbReference type="ChEBI" id="CHEBI:15378"/>
        <dbReference type="ChEBI" id="CHEBI:30616"/>
        <dbReference type="ChEBI" id="CHEBI:47013"/>
        <dbReference type="ChEBI" id="CHEBI:78346"/>
        <dbReference type="ChEBI" id="CHEBI:456216"/>
        <dbReference type="EC" id="2.7.1.15"/>
    </reaction>
</comment>
<feature type="binding site" evidence="12">
    <location>
        <begin position="232"/>
        <end position="237"/>
    </location>
    <ligand>
        <name>ATP</name>
        <dbReference type="ChEBI" id="CHEBI:30616"/>
    </ligand>
</feature>
<name>A0ABS8Q5D7_9BURK</name>
<keyword evidence="15" id="KW-1185">Reference proteome</keyword>
<comment type="subunit">
    <text evidence="12">Homodimer.</text>
</comment>
<evidence type="ECO:0000256" key="10">
    <source>
        <dbReference type="ARBA" id="ARBA00022958"/>
    </source>
</evidence>
<evidence type="ECO:0000256" key="5">
    <source>
        <dbReference type="ARBA" id="ARBA00022723"/>
    </source>
</evidence>
<evidence type="ECO:0000313" key="14">
    <source>
        <dbReference type="EMBL" id="MCD2516951.1"/>
    </source>
</evidence>
<comment type="similarity">
    <text evidence="12">Belongs to the carbohydrate kinase PfkB family. Ribokinase subfamily.</text>
</comment>
<dbReference type="Pfam" id="PF00294">
    <property type="entry name" value="PfkB"/>
    <property type="match status" value="1"/>
</dbReference>
<comment type="subcellular location">
    <subcellularLocation>
        <location evidence="12">Cytoplasm</location>
    </subcellularLocation>
</comment>
<feature type="binding site" evidence="12">
    <location>
        <begin position="263"/>
        <end position="264"/>
    </location>
    <ligand>
        <name>ATP</name>
        <dbReference type="ChEBI" id="CHEBI:30616"/>
    </ligand>
</feature>
<evidence type="ECO:0000256" key="9">
    <source>
        <dbReference type="ARBA" id="ARBA00022842"/>
    </source>
</evidence>
<keyword evidence="5 12" id="KW-0479">Metal-binding</keyword>
<dbReference type="InterPro" id="IPR002139">
    <property type="entry name" value="Ribo/fructo_kinase"/>
</dbReference>
<evidence type="ECO:0000256" key="2">
    <source>
        <dbReference type="ARBA" id="ARBA00012035"/>
    </source>
</evidence>
<keyword evidence="9 12" id="KW-0460">Magnesium</keyword>
<evidence type="ECO:0000256" key="4">
    <source>
        <dbReference type="ARBA" id="ARBA00022679"/>
    </source>
</evidence>
<comment type="caution">
    <text evidence="14">The sequence shown here is derived from an EMBL/GenBank/DDBJ whole genome shotgun (WGS) entry which is preliminary data.</text>
</comment>
<dbReference type="EC" id="2.7.1.15" evidence="2 12"/>
<evidence type="ECO:0000313" key="15">
    <source>
        <dbReference type="Proteomes" id="UP001179361"/>
    </source>
</evidence>
<dbReference type="HAMAP" id="MF_01987">
    <property type="entry name" value="Ribokinase"/>
    <property type="match status" value="1"/>
</dbReference>
<evidence type="ECO:0000256" key="1">
    <source>
        <dbReference type="ARBA" id="ARBA00005380"/>
    </source>
</evidence>
<evidence type="ECO:0000256" key="8">
    <source>
        <dbReference type="ARBA" id="ARBA00022840"/>
    </source>
</evidence>
<dbReference type="CDD" id="cd01174">
    <property type="entry name" value="ribokinase"/>
    <property type="match status" value="1"/>
</dbReference>
<organism evidence="14 15">
    <name type="scientific">Massilia phyllostachyos</name>
    <dbReference type="NCBI Taxonomy" id="2898585"/>
    <lineage>
        <taxon>Bacteria</taxon>
        <taxon>Pseudomonadati</taxon>
        <taxon>Pseudomonadota</taxon>
        <taxon>Betaproteobacteria</taxon>
        <taxon>Burkholderiales</taxon>
        <taxon>Oxalobacteraceae</taxon>
        <taxon>Telluria group</taxon>
        <taxon>Massilia</taxon>
    </lineage>
</organism>
<feature type="binding site" evidence="12">
    <location>
        <begin position="51"/>
        <end position="55"/>
    </location>
    <ligand>
        <name>substrate</name>
    </ligand>
</feature>
<keyword evidence="8 12" id="KW-0067">ATP-binding</keyword>
<dbReference type="PANTHER" id="PTHR10584">
    <property type="entry name" value="SUGAR KINASE"/>
    <property type="match status" value="1"/>
</dbReference>
<comment type="caution">
    <text evidence="12">Lacks conserved residue(s) required for the propagation of feature annotation.</text>
</comment>
<feature type="binding site" evidence="12">
    <location>
        <position position="299"/>
    </location>
    <ligand>
        <name>K(+)</name>
        <dbReference type="ChEBI" id="CHEBI:29103"/>
    </ligand>
</feature>
<accession>A0ABS8Q5D7</accession>
<dbReference type="InterPro" id="IPR002173">
    <property type="entry name" value="Carboh/pur_kinase_PfkB_CS"/>
</dbReference>
<dbReference type="GO" id="GO:0004747">
    <property type="term" value="F:ribokinase activity"/>
    <property type="evidence" value="ECO:0007669"/>
    <property type="project" value="UniProtKB-EC"/>
</dbReference>